<sequence>MPGQRHHVGPERGRLILSTARHGLASTMGHDLTIEVTRWSGEVVTADDPAESSADITVDITVDMDSLRIVEGTGGAMPLTDRDRREIEKTARRLLGVDRHPQARFVSGRVEVTSPDAGVVEGTLTLHGMSHPLRLEVSGSGEGRYRATGTVVQSEYGIKPYSAFFGALRLADPVGVEAELDLS</sequence>
<evidence type="ECO:0000259" key="2">
    <source>
        <dbReference type="SMART" id="SM00867"/>
    </source>
</evidence>
<dbReference type="EMBL" id="BOOR01000045">
    <property type="protein sequence ID" value="GII57115.1"/>
    <property type="molecule type" value="Genomic_DNA"/>
</dbReference>
<dbReference type="AlphaFoldDB" id="A0A8J3V6W6"/>
<evidence type="ECO:0000313" key="4">
    <source>
        <dbReference type="Proteomes" id="UP000605992"/>
    </source>
</evidence>
<dbReference type="InterPro" id="IPR007372">
    <property type="entry name" value="Lipid/polyisoprenoid-bd_YceI"/>
</dbReference>
<dbReference type="SUPFAM" id="SSF101874">
    <property type="entry name" value="YceI-like"/>
    <property type="match status" value="1"/>
</dbReference>
<accession>A0A8J3V6W6</accession>
<dbReference type="InterPro" id="IPR036761">
    <property type="entry name" value="TTHA0802/YceI-like_sf"/>
</dbReference>
<dbReference type="Gene3D" id="2.40.128.110">
    <property type="entry name" value="Lipid/polyisoprenoid-binding, YceI-like"/>
    <property type="match status" value="1"/>
</dbReference>
<name>A0A8J3V6W6_9ACTN</name>
<organism evidence="3 4">
    <name type="scientific">Planotetraspora thailandica</name>
    <dbReference type="NCBI Taxonomy" id="487172"/>
    <lineage>
        <taxon>Bacteria</taxon>
        <taxon>Bacillati</taxon>
        <taxon>Actinomycetota</taxon>
        <taxon>Actinomycetes</taxon>
        <taxon>Streptosporangiales</taxon>
        <taxon>Streptosporangiaceae</taxon>
        <taxon>Planotetraspora</taxon>
    </lineage>
</organism>
<evidence type="ECO:0000313" key="3">
    <source>
        <dbReference type="EMBL" id="GII57115.1"/>
    </source>
</evidence>
<protein>
    <recommendedName>
        <fullName evidence="2">Lipid/polyisoprenoid-binding YceI-like domain-containing protein</fullName>
    </recommendedName>
</protein>
<dbReference type="RefSeq" id="WP_203947245.1">
    <property type="nucleotide sequence ID" value="NZ_BOOR01000045.1"/>
</dbReference>
<comment type="similarity">
    <text evidence="1">Belongs to the UPF0312 family.</text>
</comment>
<dbReference type="PANTHER" id="PTHR34406">
    <property type="entry name" value="PROTEIN YCEI"/>
    <property type="match status" value="1"/>
</dbReference>
<dbReference type="Pfam" id="PF04264">
    <property type="entry name" value="YceI"/>
    <property type="match status" value="1"/>
</dbReference>
<feature type="domain" description="Lipid/polyisoprenoid-binding YceI-like" evidence="2">
    <location>
        <begin position="5"/>
        <end position="183"/>
    </location>
</feature>
<gene>
    <name evidence="3" type="ORF">Pth03_55040</name>
</gene>
<dbReference type="SMART" id="SM00867">
    <property type="entry name" value="YceI"/>
    <property type="match status" value="1"/>
</dbReference>
<comment type="caution">
    <text evidence="3">The sequence shown here is derived from an EMBL/GenBank/DDBJ whole genome shotgun (WGS) entry which is preliminary data.</text>
</comment>
<dbReference type="Proteomes" id="UP000605992">
    <property type="component" value="Unassembled WGS sequence"/>
</dbReference>
<proteinExistence type="inferred from homology"/>
<dbReference type="PANTHER" id="PTHR34406:SF1">
    <property type="entry name" value="PROTEIN YCEI"/>
    <property type="match status" value="1"/>
</dbReference>
<reference evidence="3" key="1">
    <citation type="submission" date="2021-01" db="EMBL/GenBank/DDBJ databases">
        <title>Whole genome shotgun sequence of Planotetraspora thailandica NBRC 104271.</title>
        <authorList>
            <person name="Komaki H."/>
            <person name="Tamura T."/>
        </authorList>
    </citation>
    <scope>NUCLEOTIDE SEQUENCE</scope>
    <source>
        <strain evidence="3">NBRC 104271</strain>
    </source>
</reference>
<keyword evidence="4" id="KW-1185">Reference proteome</keyword>
<evidence type="ECO:0000256" key="1">
    <source>
        <dbReference type="ARBA" id="ARBA00008812"/>
    </source>
</evidence>